<dbReference type="Proteomes" id="UP001055879">
    <property type="component" value="Linkage Group LG01"/>
</dbReference>
<proteinExistence type="predicted"/>
<protein>
    <submittedName>
        <fullName evidence="1">Uncharacterized protein</fullName>
    </submittedName>
</protein>
<reference evidence="2" key="1">
    <citation type="journal article" date="2022" name="Mol. Ecol. Resour.">
        <title>The genomes of chicory, endive, great burdock and yacon provide insights into Asteraceae palaeo-polyploidization history and plant inulin production.</title>
        <authorList>
            <person name="Fan W."/>
            <person name="Wang S."/>
            <person name="Wang H."/>
            <person name="Wang A."/>
            <person name="Jiang F."/>
            <person name="Liu H."/>
            <person name="Zhao H."/>
            <person name="Xu D."/>
            <person name="Zhang Y."/>
        </authorList>
    </citation>
    <scope>NUCLEOTIDE SEQUENCE [LARGE SCALE GENOMIC DNA]</scope>
    <source>
        <strain evidence="2">cv. Niubang</strain>
    </source>
</reference>
<evidence type="ECO:0000313" key="1">
    <source>
        <dbReference type="EMBL" id="KAI3770149.1"/>
    </source>
</evidence>
<gene>
    <name evidence="1" type="ORF">L6452_01271</name>
</gene>
<name>A0ACB9FGB8_ARCLA</name>
<organism evidence="1 2">
    <name type="scientific">Arctium lappa</name>
    <name type="common">Greater burdock</name>
    <name type="synonym">Lappa major</name>
    <dbReference type="NCBI Taxonomy" id="4217"/>
    <lineage>
        <taxon>Eukaryota</taxon>
        <taxon>Viridiplantae</taxon>
        <taxon>Streptophyta</taxon>
        <taxon>Embryophyta</taxon>
        <taxon>Tracheophyta</taxon>
        <taxon>Spermatophyta</taxon>
        <taxon>Magnoliopsida</taxon>
        <taxon>eudicotyledons</taxon>
        <taxon>Gunneridae</taxon>
        <taxon>Pentapetalae</taxon>
        <taxon>asterids</taxon>
        <taxon>campanulids</taxon>
        <taxon>Asterales</taxon>
        <taxon>Asteraceae</taxon>
        <taxon>Carduoideae</taxon>
        <taxon>Cardueae</taxon>
        <taxon>Arctiinae</taxon>
        <taxon>Arctium</taxon>
    </lineage>
</organism>
<evidence type="ECO:0000313" key="2">
    <source>
        <dbReference type="Proteomes" id="UP001055879"/>
    </source>
</evidence>
<reference evidence="1 2" key="2">
    <citation type="journal article" date="2022" name="Mol. Ecol. Resour.">
        <title>The genomes of chicory, endive, great burdock and yacon provide insights into Asteraceae paleo-polyploidization history and plant inulin production.</title>
        <authorList>
            <person name="Fan W."/>
            <person name="Wang S."/>
            <person name="Wang H."/>
            <person name="Wang A."/>
            <person name="Jiang F."/>
            <person name="Liu H."/>
            <person name="Zhao H."/>
            <person name="Xu D."/>
            <person name="Zhang Y."/>
        </authorList>
    </citation>
    <scope>NUCLEOTIDE SEQUENCE [LARGE SCALE GENOMIC DNA]</scope>
    <source>
        <strain evidence="2">cv. Niubang</strain>
    </source>
</reference>
<accession>A0ACB9FGB8</accession>
<dbReference type="EMBL" id="CM042047">
    <property type="protein sequence ID" value="KAI3770149.1"/>
    <property type="molecule type" value="Genomic_DNA"/>
</dbReference>
<comment type="caution">
    <text evidence="1">The sequence shown here is derived from an EMBL/GenBank/DDBJ whole genome shotgun (WGS) entry which is preliminary data.</text>
</comment>
<keyword evidence="2" id="KW-1185">Reference proteome</keyword>
<sequence length="303" mass="33913">MTGNKSCLQNFKRIDGGHVAFGDNPSGGKISGKGPDWLFDIDSLTNSLGFSYKTNTRTGTESVQDKREEFVLFPIPTTDPIELCVQEKKDVAESKDTETAKNEEERGEKEDQLLTSEHLEPEMPALAENDTDDENSSVFGGSSSEKNDSNMETEINEEAFPQTRVHKDHPPQFVIGDINSPIITRNQSKLGGLKDIHSGLLSCFLSQVEPKKAHDAMKDTSWIEAMQEELLQFVLQNVWDLVELPKGHRAIGTKWIFRNKKDERGIVIKNKARLVAHGYTQEEGIDYEEVFAPVAGLRQLGCF</sequence>